<evidence type="ECO:0000313" key="3">
    <source>
        <dbReference type="Proteomes" id="UP000257109"/>
    </source>
</evidence>
<keyword evidence="3" id="KW-1185">Reference proteome</keyword>
<reference evidence="2" key="1">
    <citation type="submission" date="2018-05" db="EMBL/GenBank/DDBJ databases">
        <title>Draft genome of Mucuna pruriens seed.</title>
        <authorList>
            <person name="Nnadi N.E."/>
            <person name="Vos R."/>
            <person name="Hasami M.H."/>
            <person name="Devisetty U.K."/>
            <person name="Aguiy J.C."/>
        </authorList>
    </citation>
    <scope>NUCLEOTIDE SEQUENCE [LARGE SCALE GENOMIC DNA]</scope>
    <source>
        <strain evidence="2">JCA_2017</strain>
    </source>
</reference>
<dbReference type="STRING" id="157652.A0A371GZU2"/>
<dbReference type="Proteomes" id="UP000257109">
    <property type="component" value="Unassembled WGS sequence"/>
</dbReference>
<dbReference type="OrthoDB" id="513870at2759"/>
<keyword evidence="1" id="KW-0732">Signal</keyword>
<dbReference type="PANTHER" id="PTHR34454:SF2">
    <property type="entry name" value="PROTEIN TUNICAMYCIN INDUCED 1"/>
    <property type="match status" value="1"/>
</dbReference>
<protein>
    <submittedName>
        <fullName evidence="2">Uncharacterized protein</fullName>
    </submittedName>
</protein>
<dbReference type="AlphaFoldDB" id="A0A371GZU2"/>
<feature type="signal peptide" evidence="1">
    <location>
        <begin position="1"/>
        <end position="19"/>
    </location>
</feature>
<feature type="chain" id="PRO_5016959909" evidence="1">
    <location>
        <begin position="20"/>
        <end position="405"/>
    </location>
</feature>
<gene>
    <name evidence="2" type="ORF">CR513_21352</name>
</gene>
<evidence type="ECO:0000256" key="1">
    <source>
        <dbReference type="SAM" id="SignalP"/>
    </source>
</evidence>
<dbReference type="InterPro" id="IPR053283">
    <property type="entry name" value="TUNICAMYCIN_INDUCED_1"/>
</dbReference>
<name>A0A371GZU2_MUCPR</name>
<evidence type="ECO:0000313" key="2">
    <source>
        <dbReference type="EMBL" id="RDX96031.1"/>
    </source>
</evidence>
<proteinExistence type="predicted"/>
<dbReference type="PANTHER" id="PTHR34454">
    <property type="entry name" value="TUNICAMYCIN INDUCED PROTEIN"/>
    <property type="match status" value="1"/>
</dbReference>
<sequence length="405" mass="44377">MKSLLRFGIAFLFLHSCLASDYPKAISDLKDSIVKGLGFTAEDDVKITGFDPRDAEVGHSVEYQFDLEIDHQVIPFKLLEDVKRWDYVDLPIFRAEAQNGWVEKRASENGLPVLAPFVLAGPMELWIHDAKDMRLSLPHDVDAGVLKKVILAEGAAVTVKGARSVSLRQPLDFPLPLNRTQNGFANGLLTLAEHLRHASRTQASPILSLRIVGPTSLAAPSDTTTSLKLKRLAPGLVELSSPSKKKSIEEYSSVDLRGEAPTILTPTQFTTLWPLASLNGSNANLLGFEKLLHSVLGAKAEKKGSFRLLKADVSAQTYVKIGFQAEKKLKEGDLEGYPAWRTKPETVTTHFEVLAKVDGDKVVPEKVMPVKPLIAVDNVAPDLLNGNVSMSKTQAVYPPPNPFYL</sequence>
<accession>A0A371GZU2</accession>
<dbReference type="EMBL" id="QJKJ01003987">
    <property type="protein sequence ID" value="RDX96031.1"/>
    <property type="molecule type" value="Genomic_DNA"/>
</dbReference>
<comment type="caution">
    <text evidence="2">The sequence shown here is derived from an EMBL/GenBank/DDBJ whole genome shotgun (WGS) entry which is preliminary data.</text>
</comment>
<organism evidence="2 3">
    <name type="scientific">Mucuna pruriens</name>
    <name type="common">Velvet bean</name>
    <name type="synonym">Dolichos pruriens</name>
    <dbReference type="NCBI Taxonomy" id="157652"/>
    <lineage>
        <taxon>Eukaryota</taxon>
        <taxon>Viridiplantae</taxon>
        <taxon>Streptophyta</taxon>
        <taxon>Embryophyta</taxon>
        <taxon>Tracheophyta</taxon>
        <taxon>Spermatophyta</taxon>
        <taxon>Magnoliopsida</taxon>
        <taxon>eudicotyledons</taxon>
        <taxon>Gunneridae</taxon>
        <taxon>Pentapetalae</taxon>
        <taxon>rosids</taxon>
        <taxon>fabids</taxon>
        <taxon>Fabales</taxon>
        <taxon>Fabaceae</taxon>
        <taxon>Papilionoideae</taxon>
        <taxon>50 kb inversion clade</taxon>
        <taxon>NPAAA clade</taxon>
        <taxon>indigoferoid/millettioid clade</taxon>
        <taxon>Phaseoleae</taxon>
        <taxon>Mucuna</taxon>
    </lineage>
</organism>